<gene>
    <name evidence="2" type="ORF">AAJ76_700041471</name>
</gene>
<dbReference type="GO" id="GO:0005524">
    <property type="term" value="F:ATP binding"/>
    <property type="evidence" value="ECO:0007669"/>
    <property type="project" value="UniProtKB-KW"/>
</dbReference>
<dbReference type="VEuPathDB" id="MicrosporidiaDB:G9O61_00g005350"/>
<name>A0A0F9ZF88_9MICR</name>
<reference evidence="2 3" key="1">
    <citation type="journal article" date="2015" name="Environ. Microbiol.">
        <title>Genome analyses suggest the presence of polyploidy and recent human-driven expansions in eight global populations of the honeybee pathogen Nosema ceranae.</title>
        <authorList>
            <person name="Pelin A."/>
            <person name="Selman M."/>
            <person name="Aris-Brosou S."/>
            <person name="Farinelli L."/>
            <person name="Corradi N."/>
        </authorList>
    </citation>
    <scope>NUCLEOTIDE SEQUENCE [LARGE SCALE GENOMIC DNA]</scope>
    <source>
        <strain evidence="2 3">PA08 1199</strain>
    </source>
</reference>
<proteinExistence type="predicted"/>
<protein>
    <submittedName>
        <fullName evidence="2">Atp-binding domain</fullName>
    </submittedName>
</protein>
<dbReference type="Proteomes" id="UP000034350">
    <property type="component" value="Unassembled WGS sequence"/>
</dbReference>
<dbReference type="VEuPathDB" id="MicrosporidiaDB:NCER_102050"/>
<dbReference type="GeneID" id="36321237"/>
<organism evidence="2 3">
    <name type="scientific">Vairimorpha ceranae</name>
    <dbReference type="NCBI Taxonomy" id="40302"/>
    <lineage>
        <taxon>Eukaryota</taxon>
        <taxon>Fungi</taxon>
        <taxon>Fungi incertae sedis</taxon>
        <taxon>Microsporidia</taxon>
        <taxon>Nosematidae</taxon>
        <taxon>Vairimorpha</taxon>
    </lineage>
</organism>
<dbReference type="OMA" id="ESHVIQE"/>
<evidence type="ECO:0000313" key="2">
    <source>
        <dbReference type="EMBL" id="KKO76069.1"/>
    </source>
</evidence>
<sequence>MSDSKKRKALDQLSPYSQQEEETVNQTNEVTSQPVERPRRRARANITKLKGTIGETSTLKGILPSFSILSQPENEDKISGLNRCFLNAVTRVVKKQSNKDLRDLFKQYELFINKIIENNYQ</sequence>
<accession>A0A0F9ZF88</accession>
<dbReference type="AlphaFoldDB" id="A0A0F9ZF88"/>
<comment type="caution">
    <text evidence="2">The sequence shown here is derived from an EMBL/GenBank/DDBJ whole genome shotgun (WGS) entry which is preliminary data.</text>
</comment>
<evidence type="ECO:0000313" key="3">
    <source>
        <dbReference type="Proteomes" id="UP000034350"/>
    </source>
</evidence>
<dbReference type="EMBL" id="JPQZ01000007">
    <property type="protein sequence ID" value="KKO76069.1"/>
    <property type="molecule type" value="Genomic_DNA"/>
</dbReference>
<keyword evidence="3" id="KW-1185">Reference proteome</keyword>
<evidence type="ECO:0000256" key="1">
    <source>
        <dbReference type="SAM" id="MobiDB-lite"/>
    </source>
</evidence>
<keyword evidence="2" id="KW-0547">Nucleotide-binding</keyword>
<dbReference type="RefSeq" id="XP_024331811.1">
    <property type="nucleotide sequence ID" value="XM_024476284.1"/>
</dbReference>
<feature type="region of interest" description="Disordered" evidence="1">
    <location>
        <begin position="1"/>
        <end position="39"/>
    </location>
</feature>
<dbReference type="OrthoDB" id="2192730at2759"/>
<dbReference type="VEuPathDB" id="MicrosporidiaDB:AAJ76_700041471"/>
<keyword evidence="2" id="KW-0067">ATP-binding</keyword>